<dbReference type="Gene3D" id="3.30.565.60">
    <property type="match status" value="1"/>
</dbReference>
<feature type="domain" description="Schlafen AlbA-2" evidence="2">
    <location>
        <begin position="17"/>
        <end position="145"/>
    </location>
</feature>
<dbReference type="RefSeq" id="WP_323699019.1">
    <property type="nucleotide sequence ID" value="NZ_JAYGIL010000039.1"/>
</dbReference>
<evidence type="ECO:0000313" key="4">
    <source>
        <dbReference type="EMBL" id="MEA5405614.1"/>
    </source>
</evidence>
<feature type="region of interest" description="Disordered" evidence="1">
    <location>
        <begin position="422"/>
        <end position="446"/>
    </location>
</feature>
<keyword evidence="5" id="KW-1185">Reference proteome</keyword>
<dbReference type="Gene3D" id="1.10.10.10">
    <property type="entry name" value="Winged helix-like DNA-binding domain superfamily/Winged helix DNA-binding domain"/>
    <property type="match status" value="1"/>
</dbReference>
<feature type="compositionally biased region" description="Basic and acidic residues" evidence="1">
    <location>
        <begin position="428"/>
        <end position="446"/>
    </location>
</feature>
<dbReference type="Pfam" id="PF21247">
    <property type="entry name" value="Fic-like_C"/>
    <property type="match status" value="1"/>
</dbReference>
<feature type="domain" description="Filamentation induced by cAMP protein Fic-like C-terminal" evidence="3">
    <location>
        <begin position="474"/>
        <end position="532"/>
    </location>
</feature>
<dbReference type="Gene3D" id="3.30.950.30">
    <property type="entry name" value="Schlafen, AAA domain"/>
    <property type="match status" value="1"/>
</dbReference>
<accession>A0ABU5SAW7</accession>
<gene>
    <name evidence="4" type="ORF">VB776_21935</name>
</gene>
<proteinExistence type="predicted"/>
<evidence type="ECO:0000259" key="3">
    <source>
        <dbReference type="Pfam" id="PF21247"/>
    </source>
</evidence>
<evidence type="ECO:0000259" key="2">
    <source>
        <dbReference type="Pfam" id="PF04326"/>
    </source>
</evidence>
<dbReference type="InterPro" id="IPR007421">
    <property type="entry name" value="Schlafen_AlbA_2_dom"/>
</dbReference>
<dbReference type="Pfam" id="PF13749">
    <property type="entry name" value="HATPase_c_4"/>
    <property type="match status" value="1"/>
</dbReference>
<reference evidence="4 5" key="1">
    <citation type="submission" date="2023-12" db="EMBL/GenBank/DDBJ databases">
        <title>Novel species of the genus Arcicella isolated from rivers.</title>
        <authorList>
            <person name="Lu H."/>
        </authorList>
    </citation>
    <scope>NUCLEOTIDE SEQUENCE [LARGE SCALE GENOMIC DNA]</scope>
    <source>
        <strain evidence="4 5">DC2W</strain>
    </source>
</reference>
<evidence type="ECO:0000256" key="1">
    <source>
        <dbReference type="SAM" id="MobiDB-lite"/>
    </source>
</evidence>
<evidence type="ECO:0000313" key="5">
    <source>
        <dbReference type="Proteomes" id="UP001303899"/>
    </source>
</evidence>
<dbReference type="InterPro" id="IPR049514">
    <property type="entry name" value="Fic-like_C"/>
</dbReference>
<name>A0ABU5SAW7_9BACT</name>
<dbReference type="InterPro" id="IPR036388">
    <property type="entry name" value="WH-like_DNA-bd_sf"/>
</dbReference>
<dbReference type="Pfam" id="PF04326">
    <property type="entry name" value="SLFN_AlbA_2"/>
    <property type="match status" value="1"/>
</dbReference>
<organism evidence="4 5">
    <name type="scientific">Arcicella gelida</name>
    <dbReference type="NCBI Taxonomy" id="2984195"/>
    <lineage>
        <taxon>Bacteria</taxon>
        <taxon>Pseudomonadati</taxon>
        <taxon>Bacteroidota</taxon>
        <taxon>Cytophagia</taxon>
        <taxon>Cytophagales</taxon>
        <taxon>Flectobacillaceae</taxon>
        <taxon>Arcicella</taxon>
    </lineage>
</organism>
<dbReference type="InterPro" id="IPR038475">
    <property type="entry name" value="RecG_C_sf"/>
</dbReference>
<dbReference type="PANTHER" id="PTHR30595">
    <property type="entry name" value="GLPR-RELATED TRANSCRIPTIONAL REPRESSOR"/>
    <property type="match status" value="1"/>
</dbReference>
<sequence>MSIPLNISIILQGKTVESERLEFKKSWNPTAIMRTVGAFANDFENLGSGYIVVGIEEENGMPKRPVYGFPTEDFDKVQKQMLGFCNLIRPTYFPKLSLEEIDGKHVLLIWVNAGSNRPYEVPKDVLSNQKEYAYFIRRFSSTVQANTEERRELINLTANIPFDDRVNHRANIADISSILIQQHLKGINSRLYEESFRISHLELCRQMNLVEGSDEYVLPKNVALMMFNPHPEKFFPATTINLTEFPDGLAGESFIEKNFDGPIQQQLVDVSSYIKNQVIKSKTVKIKGEAIAKSFYNYPFAAIEEALANAVYHKNYEIREPIEIRVLPEALEIISYGGTDPSIRKDDLNNGVIRARRYRNRRIGEYLKELRLTEGKGTGIPTIRKALENNGSQPAYFDTDGVDRRFFIVTIPVHPDFIPLTTVQSNQDKPESNQDKPESNQDIQKKESQEYSLQKLENELFMPEQTIKKSVLIRMLEVLEYCVTAKSKVEILQHISLSKQSKNFHQYLEPMISKGLIERTQPDKPTSKHQKYFTTAKGKSLFINNHNV</sequence>
<comment type="caution">
    <text evidence="4">The sequence shown here is derived from an EMBL/GenBank/DDBJ whole genome shotgun (WGS) entry which is preliminary data.</text>
</comment>
<dbReference type="EMBL" id="JAYGIL010000039">
    <property type="protein sequence ID" value="MEA5405614.1"/>
    <property type="molecule type" value="Genomic_DNA"/>
</dbReference>
<protein>
    <submittedName>
        <fullName evidence="4">RNA-binding domain-containing protein</fullName>
    </submittedName>
</protein>
<dbReference type="Proteomes" id="UP001303899">
    <property type="component" value="Unassembled WGS sequence"/>
</dbReference>
<dbReference type="InterPro" id="IPR038461">
    <property type="entry name" value="Schlafen_AlbA_2_dom_sf"/>
</dbReference>
<dbReference type="PANTHER" id="PTHR30595:SF6">
    <property type="entry name" value="SCHLAFEN ALBA-2 DOMAIN-CONTAINING PROTEIN"/>
    <property type="match status" value="1"/>
</dbReference>